<keyword evidence="12" id="KW-1185">Reference proteome</keyword>
<evidence type="ECO:0000256" key="4">
    <source>
        <dbReference type="ARBA" id="ARBA00022737"/>
    </source>
</evidence>
<dbReference type="EMBL" id="CP036276">
    <property type="protein sequence ID" value="QDU42540.1"/>
    <property type="molecule type" value="Genomic_DNA"/>
</dbReference>
<dbReference type="InterPro" id="IPR009056">
    <property type="entry name" value="Cyt_c-like_dom"/>
</dbReference>
<evidence type="ECO:0000256" key="2">
    <source>
        <dbReference type="ARBA" id="ARBA00022617"/>
    </source>
</evidence>
<evidence type="ECO:0000256" key="9">
    <source>
        <dbReference type="SAM" id="SignalP"/>
    </source>
</evidence>
<dbReference type="Pfam" id="PF00400">
    <property type="entry name" value="WD40"/>
    <property type="match status" value="5"/>
</dbReference>
<dbReference type="PANTHER" id="PTHR19879:SF9">
    <property type="entry name" value="TRANSCRIPTION INITIATION FACTOR TFIID SUBUNIT 5"/>
    <property type="match status" value="1"/>
</dbReference>
<keyword evidence="5 7" id="KW-0408">Iron</keyword>
<feature type="chain" id="PRO_5021696737" evidence="9">
    <location>
        <begin position="23"/>
        <end position="1215"/>
    </location>
</feature>
<keyword evidence="1 6" id="KW-0853">WD repeat</keyword>
<dbReference type="InterPro" id="IPR036909">
    <property type="entry name" value="Cyt_c-like_dom_sf"/>
</dbReference>
<name>A0A517ZJ85_9PLAN</name>
<feature type="repeat" description="WD" evidence="6">
    <location>
        <begin position="320"/>
        <end position="352"/>
    </location>
</feature>
<dbReference type="SUPFAM" id="SSF50998">
    <property type="entry name" value="Quinoprotein alcohol dehydrogenase-like"/>
    <property type="match status" value="1"/>
</dbReference>
<dbReference type="InterPro" id="IPR011429">
    <property type="entry name" value="Cyt_c_Planctomycete-type"/>
</dbReference>
<dbReference type="InterPro" id="IPR011047">
    <property type="entry name" value="Quinoprotein_ADH-like_sf"/>
</dbReference>
<keyword evidence="9" id="KW-0732">Signal</keyword>
<dbReference type="PROSITE" id="PS50082">
    <property type="entry name" value="WD_REPEATS_2"/>
    <property type="match status" value="4"/>
</dbReference>
<proteinExistence type="predicted"/>
<dbReference type="PRINTS" id="PR00320">
    <property type="entry name" value="GPROTEINBRPT"/>
</dbReference>
<dbReference type="GO" id="GO:0020037">
    <property type="term" value="F:heme binding"/>
    <property type="evidence" value="ECO:0007669"/>
    <property type="project" value="InterPro"/>
</dbReference>
<keyword evidence="3 7" id="KW-0479">Metal-binding</keyword>
<keyword evidence="4" id="KW-0677">Repeat</keyword>
<dbReference type="Gene3D" id="2.60.120.380">
    <property type="match status" value="2"/>
</dbReference>
<feature type="domain" description="Cytochrome c" evidence="10">
    <location>
        <begin position="35"/>
        <end position="126"/>
    </location>
</feature>
<dbReference type="Proteomes" id="UP000319383">
    <property type="component" value="Chromosome"/>
</dbReference>
<dbReference type="SUPFAM" id="SSF89260">
    <property type="entry name" value="Collagen-binding domain"/>
    <property type="match status" value="1"/>
</dbReference>
<dbReference type="Gene3D" id="2.130.10.10">
    <property type="entry name" value="YVTN repeat-like/Quinoprotein amine dehydrogenase"/>
    <property type="match status" value="3"/>
</dbReference>
<feature type="compositionally biased region" description="Basic and acidic residues" evidence="8">
    <location>
        <begin position="453"/>
        <end position="475"/>
    </location>
</feature>
<dbReference type="KEGG" id="sdyn:Mal52_10030"/>
<feature type="region of interest" description="Disordered" evidence="8">
    <location>
        <begin position="453"/>
        <end position="479"/>
    </location>
</feature>
<dbReference type="Pfam" id="PF07635">
    <property type="entry name" value="PSCyt1"/>
    <property type="match status" value="1"/>
</dbReference>
<sequence precursor="true">MRRISLMIVCLVAAYAAMPVGAEEPVDKQEFPAPSYSRDVQRVFKKYCIACHNEDEQESGLSLHDFSALMRGGDSGEKLIVPGKPAESWLLLLLQGEEEPQMPPEGEKQPRAEEIAGIARWIAAGAKNSDADEVKSTGYDAPDVPQVLPQGPVTPAIVSVAVSPDGKRLAAVRHREVVLLNADDGKVITNFKGAEHPLNAVAFSPDGQWIAAAGGPAGIGGSVRLWKIDGEPARGFHGHDDSIYGLAFSPDGKLLATSSYDKLIKLWDVATGQEAATLKHHTAAVFDVAFSPDGKTLASVGDDQTVKLWDVASGKRMVTLSEPTGSMNAVEFHPSGKEVVAVGIDKTLRVWNWDGKSAKIRKSVFAHDAIVLDVAYAPDGKTLFTAAEDGRIKAWDAVGLNLLRTVENLTDWPHALAVRPDGKRIFAGLYDGNLLAFDTEKSQPPQVLIAGRRAEPVAEEKPESAKVAERPRDPELSSISPRTAVRGTTAKFTLSGRNIADADALFVAPGDLKAKLLPSDGKDPNKIQCEVELPADLMPRMVSLRLHTPTGSTGSRAFYVGPFAEQGEKEANDTPETATVAELPKTLVGTINRKGDRDLWRFDAPAGAEIVFALRGTGFGSKLDAELSILDEAGKVLARSQRHPNQRDAVIGYRFENAGSYLLRVEDLRFSGGGGHYYYIHAGQFPYVEGVFPLGVTAGAKNADVLQARGFNLGDASQIDVEGKSPGDRNDRLKTELGPTLNTVRYELSEFPEVVEVEPNDTPAQAQLLSVPGALSGRVMTSSEGSGAADVVAFEAKQGDRLLIQVSARRAGSLLDSVIEILTAEGEPVGRQTLQAVSETFITLRDHSSKRDGIRLQNWDGFEINDYLMLGGEVIKIRALPLGPDEDVKFFANGGRLGYFGTTPQGHAVNSSVYKIEVHPPGQSFPPSGLPIVALNYRNDDGGPGLGSDSQLFFDVPADGKYLVRINDVRGLSGDDFFYRLAIRRPQPDFRISMNPADPNIPRGGNLPVTINASRLEGFDGAIDVRIEGLPAGITATAGRIGPDDSSCVVTFSAPESVETLGTETRNVQAIGTATVGDKTVEQRSSTGFGLHQVSLAPPPTLEVAVSPQEAVIEPGQEVRFQLKLKRNYGFNSRVPIAVQNLPHGIRVLHVGLNGVLIPEGQTEQSFVVKCEPWVPRQKISFYATARVEATGERNSSVPILLEATGVPSAVAGGR</sequence>
<dbReference type="SUPFAM" id="SSF46626">
    <property type="entry name" value="Cytochrome c"/>
    <property type="match status" value="1"/>
</dbReference>
<reference evidence="11 12" key="1">
    <citation type="submission" date="2019-02" db="EMBL/GenBank/DDBJ databases">
        <title>Deep-cultivation of Planctomycetes and their phenomic and genomic characterization uncovers novel biology.</title>
        <authorList>
            <person name="Wiegand S."/>
            <person name="Jogler M."/>
            <person name="Boedeker C."/>
            <person name="Pinto D."/>
            <person name="Vollmers J."/>
            <person name="Rivas-Marin E."/>
            <person name="Kohn T."/>
            <person name="Peeters S.H."/>
            <person name="Heuer A."/>
            <person name="Rast P."/>
            <person name="Oberbeckmann S."/>
            <person name="Bunk B."/>
            <person name="Jeske O."/>
            <person name="Meyerdierks A."/>
            <person name="Storesund J.E."/>
            <person name="Kallscheuer N."/>
            <person name="Luecker S."/>
            <person name="Lage O.M."/>
            <person name="Pohl T."/>
            <person name="Merkel B.J."/>
            <person name="Hornburger P."/>
            <person name="Mueller R.-W."/>
            <person name="Bruemmer F."/>
            <person name="Labrenz M."/>
            <person name="Spormann A.M."/>
            <person name="Op den Camp H."/>
            <person name="Overmann J."/>
            <person name="Amann R."/>
            <person name="Jetten M.S.M."/>
            <person name="Mascher T."/>
            <person name="Medema M.H."/>
            <person name="Devos D.P."/>
            <person name="Kaster A.-K."/>
            <person name="Ovreas L."/>
            <person name="Rohde M."/>
            <person name="Galperin M.Y."/>
            <person name="Jogler C."/>
        </authorList>
    </citation>
    <scope>NUCLEOTIDE SEQUENCE [LARGE SCALE GENOMIC DNA]</scope>
    <source>
        <strain evidence="11 12">Mal52</strain>
    </source>
</reference>
<feature type="signal peptide" evidence="9">
    <location>
        <begin position="1"/>
        <end position="22"/>
    </location>
</feature>
<dbReference type="GO" id="GO:0046872">
    <property type="term" value="F:metal ion binding"/>
    <property type="evidence" value="ECO:0007669"/>
    <property type="project" value="UniProtKB-KW"/>
</dbReference>
<evidence type="ECO:0000256" key="5">
    <source>
        <dbReference type="ARBA" id="ARBA00023004"/>
    </source>
</evidence>
<evidence type="ECO:0000256" key="8">
    <source>
        <dbReference type="SAM" id="MobiDB-lite"/>
    </source>
</evidence>
<feature type="repeat" description="WD" evidence="6">
    <location>
        <begin position="278"/>
        <end position="319"/>
    </location>
</feature>
<evidence type="ECO:0000256" key="1">
    <source>
        <dbReference type="ARBA" id="ARBA00022574"/>
    </source>
</evidence>
<dbReference type="PROSITE" id="PS51007">
    <property type="entry name" value="CYTC"/>
    <property type="match status" value="1"/>
</dbReference>
<evidence type="ECO:0000256" key="7">
    <source>
        <dbReference type="PROSITE-ProRule" id="PRU00433"/>
    </source>
</evidence>
<feature type="repeat" description="WD" evidence="6">
    <location>
        <begin position="236"/>
        <end position="277"/>
    </location>
</feature>
<keyword evidence="2 7" id="KW-0349">Heme</keyword>
<evidence type="ECO:0000259" key="10">
    <source>
        <dbReference type="PROSITE" id="PS51007"/>
    </source>
</evidence>
<dbReference type="CDD" id="cd00200">
    <property type="entry name" value="WD40"/>
    <property type="match status" value="1"/>
</dbReference>
<evidence type="ECO:0000313" key="11">
    <source>
        <dbReference type="EMBL" id="QDU42540.1"/>
    </source>
</evidence>
<dbReference type="PROSITE" id="PS00678">
    <property type="entry name" value="WD_REPEATS_1"/>
    <property type="match status" value="2"/>
</dbReference>
<dbReference type="InterPro" id="IPR015943">
    <property type="entry name" value="WD40/YVTN_repeat-like_dom_sf"/>
</dbReference>
<dbReference type="InterPro" id="IPR001680">
    <property type="entry name" value="WD40_rpt"/>
</dbReference>
<evidence type="ECO:0000256" key="3">
    <source>
        <dbReference type="ARBA" id="ARBA00022723"/>
    </source>
</evidence>
<dbReference type="PROSITE" id="PS50294">
    <property type="entry name" value="WD_REPEATS_REGION"/>
    <property type="match status" value="4"/>
</dbReference>
<dbReference type="InterPro" id="IPR020472">
    <property type="entry name" value="WD40_PAC1"/>
</dbReference>
<dbReference type="SMART" id="SM00320">
    <property type="entry name" value="WD40"/>
    <property type="match status" value="6"/>
</dbReference>
<dbReference type="RefSeq" id="WP_145374579.1">
    <property type="nucleotide sequence ID" value="NZ_CP036276.1"/>
</dbReference>
<protein>
    <submittedName>
        <fullName evidence="11">Translocation protein TolB</fullName>
    </submittedName>
</protein>
<dbReference type="PANTHER" id="PTHR19879">
    <property type="entry name" value="TRANSCRIPTION INITIATION FACTOR TFIID"/>
    <property type="match status" value="1"/>
</dbReference>
<evidence type="ECO:0000313" key="12">
    <source>
        <dbReference type="Proteomes" id="UP000319383"/>
    </source>
</evidence>
<dbReference type="AlphaFoldDB" id="A0A517ZJ85"/>
<feature type="repeat" description="WD" evidence="6">
    <location>
        <begin position="364"/>
        <end position="396"/>
    </location>
</feature>
<dbReference type="GO" id="GO:0009055">
    <property type="term" value="F:electron transfer activity"/>
    <property type="evidence" value="ECO:0007669"/>
    <property type="project" value="InterPro"/>
</dbReference>
<evidence type="ECO:0000256" key="6">
    <source>
        <dbReference type="PROSITE-ProRule" id="PRU00221"/>
    </source>
</evidence>
<accession>A0A517ZJ85</accession>
<dbReference type="InterPro" id="IPR019775">
    <property type="entry name" value="WD40_repeat_CS"/>
</dbReference>
<gene>
    <name evidence="11" type="ORF">Mal52_10030</name>
</gene>
<organism evidence="11 12">
    <name type="scientific">Symmachiella dynata</name>
    <dbReference type="NCBI Taxonomy" id="2527995"/>
    <lineage>
        <taxon>Bacteria</taxon>
        <taxon>Pseudomonadati</taxon>
        <taxon>Planctomycetota</taxon>
        <taxon>Planctomycetia</taxon>
        <taxon>Planctomycetales</taxon>
        <taxon>Planctomycetaceae</taxon>
        <taxon>Symmachiella</taxon>
    </lineage>
</organism>